<sequence>MDQNIDAILTERQEQLNAVLRNIPALDTVMNKIQNTCQQLVKDQHIVHSMNLHRGYKSALWRLPVEILNQIFVHCLPETDHWRISPEEAPILLTKICRQWREVVVNMPSLW</sequence>
<gene>
    <name evidence="1" type="ORF">K503DRAFT_692975</name>
</gene>
<dbReference type="AlphaFoldDB" id="A0A1B7MYI3"/>
<name>A0A1B7MYI3_9AGAM</name>
<evidence type="ECO:0000313" key="2">
    <source>
        <dbReference type="Proteomes" id="UP000092154"/>
    </source>
</evidence>
<protein>
    <submittedName>
        <fullName evidence="1">Uncharacterized protein</fullName>
    </submittedName>
</protein>
<dbReference type="InParanoid" id="A0A1B7MYI3"/>
<reference evidence="1 2" key="1">
    <citation type="submission" date="2016-06" db="EMBL/GenBank/DDBJ databases">
        <title>Comparative genomics of the ectomycorrhizal sister species Rhizopogon vinicolor and Rhizopogon vesiculosus (Basidiomycota: Boletales) reveals a divergence of the mating type B locus.</title>
        <authorList>
            <consortium name="DOE Joint Genome Institute"/>
            <person name="Mujic A.B."/>
            <person name="Kuo A."/>
            <person name="Tritt A."/>
            <person name="Lipzen A."/>
            <person name="Chen C."/>
            <person name="Johnson J."/>
            <person name="Sharma A."/>
            <person name="Barry K."/>
            <person name="Grigoriev I.V."/>
            <person name="Spatafora J.W."/>
        </authorList>
    </citation>
    <scope>NUCLEOTIDE SEQUENCE [LARGE SCALE GENOMIC DNA]</scope>
    <source>
        <strain evidence="1 2">AM-OR11-026</strain>
    </source>
</reference>
<accession>A0A1B7MYI3</accession>
<dbReference type="OrthoDB" id="3252786at2759"/>
<evidence type="ECO:0000313" key="1">
    <source>
        <dbReference type="EMBL" id="OAX37663.1"/>
    </source>
</evidence>
<keyword evidence="2" id="KW-1185">Reference proteome</keyword>
<feature type="non-terminal residue" evidence="1">
    <location>
        <position position="111"/>
    </location>
</feature>
<dbReference type="EMBL" id="KV448339">
    <property type="protein sequence ID" value="OAX37663.1"/>
    <property type="molecule type" value="Genomic_DNA"/>
</dbReference>
<dbReference type="Proteomes" id="UP000092154">
    <property type="component" value="Unassembled WGS sequence"/>
</dbReference>
<dbReference type="STRING" id="1314800.A0A1B7MYI3"/>
<proteinExistence type="predicted"/>
<organism evidence="1 2">
    <name type="scientific">Rhizopogon vinicolor AM-OR11-026</name>
    <dbReference type="NCBI Taxonomy" id="1314800"/>
    <lineage>
        <taxon>Eukaryota</taxon>
        <taxon>Fungi</taxon>
        <taxon>Dikarya</taxon>
        <taxon>Basidiomycota</taxon>
        <taxon>Agaricomycotina</taxon>
        <taxon>Agaricomycetes</taxon>
        <taxon>Agaricomycetidae</taxon>
        <taxon>Boletales</taxon>
        <taxon>Suillineae</taxon>
        <taxon>Rhizopogonaceae</taxon>
        <taxon>Rhizopogon</taxon>
    </lineage>
</organism>